<dbReference type="GO" id="GO:0008124">
    <property type="term" value="F:4-alpha-hydroxytetrahydrobiopterin dehydratase activity"/>
    <property type="evidence" value="ECO:0007669"/>
    <property type="project" value="UniProtKB-EC"/>
</dbReference>
<dbReference type="GO" id="GO:0005739">
    <property type="term" value="C:mitochondrion"/>
    <property type="evidence" value="ECO:0007669"/>
    <property type="project" value="TreeGrafter"/>
</dbReference>
<comment type="catalytic activity">
    <reaction evidence="1">
        <text>(4aS,6R)-4a-hydroxy-L-erythro-5,6,7,8-tetrahydrobiopterin = (6R)-L-erythro-6,7-dihydrobiopterin + H2O</text>
        <dbReference type="Rhea" id="RHEA:11920"/>
        <dbReference type="ChEBI" id="CHEBI:15377"/>
        <dbReference type="ChEBI" id="CHEBI:15642"/>
        <dbReference type="ChEBI" id="CHEBI:43120"/>
        <dbReference type="EC" id="4.2.1.96"/>
    </reaction>
</comment>
<keyword evidence="4" id="KW-0456">Lyase</keyword>
<accession>A0A8S0V8Y8</accession>
<evidence type="ECO:0000313" key="6">
    <source>
        <dbReference type="EMBL" id="CAA3026597.1"/>
    </source>
</evidence>
<dbReference type="GO" id="GO:0006729">
    <property type="term" value="P:tetrahydrobiopterin biosynthetic process"/>
    <property type="evidence" value="ECO:0007669"/>
    <property type="project" value="InterPro"/>
</dbReference>
<dbReference type="Gramene" id="OE9A037346T3">
    <property type="protein sequence ID" value="OE9A037346C3"/>
    <property type="gene ID" value="OE9A037346"/>
</dbReference>
<dbReference type="EC" id="4.2.1.96" evidence="3"/>
<evidence type="ECO:0000256" key="4">
    <source>
        <dbReference type="ARBA" id="ARBA00023239"/>
    </source>
</evidence>
<sequence length="106" mass="12230">MSDLSIKKCVPCSRKELRPMTEEAAQHLIRQVGEWNLVNEGGTWKLHRSWKVKTFMRGMEFFQLIAALAEAEGHHPDIHLVGWNNVKIDVWTHAVGKTTIFATRTY</sequence>
<evidence type="ECO:0000256" key="5">
    <source>
        <dbReference type="ARBA" id="ARBA00030497"/>
    </source>
</evidence>
<evidence type="ECO:0000313" key="7">
    <source>
        <dbReference type="Proteomes" id="UP000594638"/>
    </source>
</evidence>
<dbReference type="PANTHER" id="PTHR12599:SF0">
    <property type="entry name" value="PTERIN-4-ALPHA-CARBINOLAMINE DEHYDRATASE"/>
    <property type="match status" value="1"/>
</dbReference>
<dbReference type="PANTHER" id="PTHR12599">
    <property type="entry name" value="PTERIN-4-ALPHA-CARBINOLAMINE DEHYDRATASE"/>
    <property type="match status" value="1"/>
</dbReference>
<dbReference type="AlphaFoldDB" id="A0A8S0V8Y8"/>
<dbReference type="Gene3D" id="3.30.1360.20">
    <property type="entry name" value="Transcriptional coactivator/pterin dehydratase"/>
    <property type="match status" value="1"/>
</dbReference>
<proteinExistence type="inferred from homology"/>
<name>A0A8S0V8Y8_OLEEU</name>
<protein>
    <recommendedName>
        <fullName evidence="3">4a-hydroxytetrahydrobiopterin dehydratase</fullName>
        <ecNumber evidence="3">4.2.1.96</ecNumber>
    </recommendedName>
    <alternativeName>
        <fullName evidence="5">4-alpha-hydroxy-tetrahydropterin dehydratase</fullName>
    </alternativeName>
</protein>
<evidence type="ECO:0000256" key="1">
    <source>
        <dbReference type="ARBA" id="ARBA00001554"/>
    </source>
</evidence>
<organism evidence="6 7">
    <name type="scientific">Olea europaea subsp. europaea</name>
    <dbReference type="NCBI Taxonomy" id="158383"/>
    <lineage>
        <taxon>Eukaryota</taxon>
        <taxon>Viridiplantae</taxon>
        <taxon>Streptophyta</taxon>
        <taxon>Embryophyta</taxon>
        <taxon>Tracheophyta</taxon>
        <taxon>Spermatophyta</taxon>
        <taxon>Magnoliopsida</taxon>
        <taxon>eudicotyledons</taxon>
        <taxon>Gunneridae</taxon>
        <taxon>Pentapetalae</taxon>
        <taxon>asterids</taxon>
        <taxon>lamiids</taxon>
        <taxon>Lamiales</taxon>
        <taxon>Oleaceae</taxon>
        <taxon>Oleeae</taxon>
        <taxon>Olea</taxon>
    </lineage>
</organism>
<evidence type="ECO:0000256" key="3">
    <source>
        <dbReference type="ARBA" id="ARBA00013252"/>
    </source>
</evidence>
<dbReference type="InterPro" id="IPR001533">
    <property type="entry name" value="Pterin_deHydtase"/>
</dbReference>
<dbReference type="Pfam" id="PF01329">
    <property type="entry name" value="Pterin_4a"/>
    <property type="match status" value="1"/>
</dbReference>
<dbReference type="Proteomes" id="UP000594638">
    <property type="component" value="Unassembled WGS sequence"/>
</dbReference>
<comment type="similarity">
    <text evidence="2">Belongs to the pterin-4-alpha-carbinolamine dehydratase family.</text>
</comment>
<dbReference type="InterPro" id="IPR036428">
    <property type="entry name" value="PCD_sf"/>
</dbReference>
<gene>
    <name evidence="6" type="ORF">OLEA9_A037346</name>
</gene>
<dbReference type="EMBL" id="CACTIH010009167">
    <property type="protein sequence ID" value="CAA3026597.1"/>
    <property type="molecule type" value="Genomic_DNA"/>
</dbReference>
<dbReference type="OrthoDB" id="277398at2759"/>
<comment type="caution">
    <text evidence="6">The sequence shown here is derived from an EMBL/GenBank/DDBJ whole genome shotgun (WGS) entry which is preliminary data.</text>
</comment>
<reference evidence="6 7" key="1">
    <citation type="submission" date="2019-12" db="EMBL/GenBank/DDBJ databases">
        <authorList>
            <person name="Alioto T."/>
            <person name="Alioto T."/>
            <person name="Gomez Garrido J."/>
        </authorList>
    </citation>
    <scope>NUCLEOTIDE SEQUENCE [LARGE SCALE GENOMIC DNA]</scope>
</reference>
<dbReference type="SUPFAM" id="SSF55248">
    <property type="entry name" value="PCD-like"/>
    <property type="match status" value="1"/>
</dbReference>
<keyword evidence="7" id="KW-1185">Reference proteome</keyword>
<evidence type="ECO:0000256" key="2">
    <source>
        <dbReference type="ARBA" id="ARBA00006472"/>
    </source>
</evidence>